<dbReference type="InterPro" id="IPR031721">
    <property type="entry name" value="Partial_CstF"/>
</dbReference>
<organism evidence="4">
    <name type="scientific">Theileria annulata</name>
    <dbReference type="NCBI Taxonomy" id="5874"/>
    <lineage>
        <taxon>Eukaryota</taxon>
        <taxon>Sar</taxon>
        <taxon>Alveolata</taxon>
        <taxon>Apicomplexa</taxon>
        <taxon>Aconoidasida</taxon>
        <taxon>Piroplasmida</taxon>
        <taxon>Theileriidae</taxon>
        <taxon>Theileria</taxon>
    </lineage>
</organism>
<accession>A0A3B0MYX2</accession>
<gene>
    <name evidence="4" type="ORF">TAT_000349100</name>
    <name evidence="5" type="ORF">TAV_000348900</name>
</gene>
<evidence type="ECO:0000259" key="2">
    <source>
        <dbReference type="Pfam" id="PF14327"/>
    </source>
</evidence>
<dbReference type="EMBL" id="UIVS01000004">
    <property type="protein sequence ID" value="SVP95329.1"/>
    <property type="molecule type" value="Genomic_DNA"/>
</dbReference>
<dbReference type="InterPro" id="IPR025742">
    <property type="entry name" value="CSTF2_hinge"/>
</dbReference>
<dbReference type="VEuPathDB" id="PiroplasmaDB:TA09040"/>
<sequence>MVIPPPPPPPPKHIPPSEMGKMVEGYDQEGLKMGVVVPHDSYGTMSAPTYVPSFIPQPPAVPPQSGGVHPMGIMNPSMGLMVPPMTHQPGHIPAQLIDPYLAAEISSIVHTLSTSQLIYVLAALKKFLKHAPSEARRFLINNPQLTYALLHTQFILGEHDESVLPLSKLDHDISQVNRLERSGHLKPFHNLYEDNSNVQHMEEYNIPDQYQVEQYQVPYQPPQHIEPVVNEKPMHQPMHQPMQHPVSQTQPHQLTHEATQKDIDDLMNSGIYPASAALVDEVIKNNDILTHIQKANMVEMNSWPPEQKQQVLSIKVVSKVVVKSLFRHFI</sequence>
<dbReference type="Gene3D" id="1.25.40.630">
    <property type="match status" value="1"/>
</dbReference>
<dbReference type="AlphaFoldDB" id="A0A3B0MYX2"/>
<reference evidence="4" key="1">
    <citation type="submission" date="2018-07" db="EMBL/GenBank/DDBJ databases">
        <authorList>
            <person name="Quirk P.G."/>
            <person name="Krulwich T.A."/>
        </authorList>
    </citation>
    <scope>NUCLEOTIDE SEQUENCE</scope>
    <source>
        <strain evidence="4">Anand</strain>
    </source>
</reference>
<dbReference type="EMBL" id="UIVT01000004">
    <property type="protein sequence ID" value="SVP94522.1"/>
    <property type="molecule type" value="Genomic_DNA"/>
</dbReference>
<feature type="region of interest" description="Disordered" evidence="1">
    <location>
        <begin position="1"/>
        <end position="20"/>
    </location>
</feature>
<name>A0A3B0MYX2_THEAN</name>
<evidence type="ECO:0000256" key="1">
    <source>
        <dbReference type="SAM" id="MobiDB-lite"/>
    </source>
</evidence>
<evidence type="ECO:0000259" key="3">
    <source>
        <dbReference type="Pfam" id="PF15861"/>
    </source>
</evidence>
<protein>
    <submittedName>
        <fullName evidence="4">Hinge domain of cleavage stimulation factor subunit 2, putative</fullName>
    </submittedName>
</protein>
<feature type="domain" description="Partial cleavage stimulation factor" evidence="3">
    <location>
        <begin position="261"/>
        <end position="330"/>
    </location>
</feature>
<feature type="compositionally biased region" description="Pro residues" evidence="1">
    <location>
        <begin position="1"/>
        <end position="14"/>
    </location>
</feature>
<evidence type="ECO:0000313" key="5">
    <source>
        <dbReference type="EMBL" id="SVP95329.1"/>
    </source>
</evidence>
<feature type="domain" description="Cleavage stimulation factor subunit 2 hinge" evidence="2">
    <location>
        <begin position="104"/>
        <end position="164"/>
    </location>
</feature>
<evidence type="ECO:0000313" key="4">
    <source>
        <dbReference type="EMBL" id="SVP94522.1"/>
    </source>
</evidence>
<dbReference type="Pfam" id="PF14327">
    <property type="entry name" value="CSTF2_hinge"/>
    <property type="match status" value="1"/>
</dbReference>
<dbReference type="Pfam" id="PF15861">
    <property type="entry name" value="partial_CstF"/>
    <property type="match status" value="1"/>
</dbReference>
<proteinExistence type="predicted"/>